<dbReference type="PANTHER" id="PTHR12558">
    <property type="entry name" value="CELL DIVISION CYCLE 16,23,27"/>
    <property type="match status" value="1"/>
</dbReference>
<name>A0AA37BR82_9ARCH</name>
<dbReference type="RefSeq" id="WP_188680738.1">
    <property type="nucleotide sequence ID" value="NZ_BMNY01000001.1"/>
</dbReference>
<dbReference type="Gene3D" id="1.25.40.10">
    <property type="entry name" value="Tetratricopeptide repeat domain"/>
    <property type="match status" value="3"/>
</dbReference>
<sequence>MSDPSEGNGNTDACFRLLGALRSRGLLDSEAERRLGEICSSGGDAGRLLRELKAMNIYDVEAGRILADGDQGGAARPYLFISALRSGNAELASSVLREHPEVLEDPDAEKEAAEHAGQIPDLRRVLVIALARGMYPVIFIEGALMSMDRETVNALISELSARGLDRQAEYVMHLAVGQGKYWILDKYLERLASQGRINDITMTLSRVDISRLVDGEMALRAAELMHRYGLNDRALKALAMAGRSPGETVLRARILSALGQGQEALQVLREVVQSQETDDETRRLYASLSLTAGKPEEAYRCLNTIISGGRATEEDFIMAIQACKRIADYGSCLSIINRAIERYGQKVSFLRERLEIDKTLGRTAEALSVAQQILEQDPSDSGALEFAVSVLYSNGEYSKVMETIRRSGEAALRKLGNYYLASLIRSGRATEVYPDSPEKEFITDPLCMDAIFFSVRDEESVGHLLSLLKGIRSERRELVKKVLDALRGEVALKGGVEAYSHYGSEALVWLSIESTDAFRSGKLPAGAREQLGNRYRRIQALLENLSSIQSMGEGHDLADTREFMYPVSRFAIRQGRWDLALGILEREPEKNYSDPWYMAVVARALMLKGDLDGSDKVNRKSMERLGTVYSHETQIGIAVALGKPREVIAAVRAASERGFLAHVDWSVLHRACLRMEGLAGDVLAEAEKAGVKNIWVERIRRDCTDAGASVVCRLALGVLRDAETVSEDVRAACRACMSAGLNTELMEALDDLEQRPHDPETSLALGDAYYALGDFRKALLSYREAITLGVQPDKIRNYADTLIETGHLEEADAIIRKMEEPGILKIKMLYKKGDVPGILRALHSLGKVSPVEREWLLYLIRVLWKNQEVRSALIDIYRQGGYSFLGKAIAQKYLEEGNMREAISILENIQGNFPRDVDNARRLASCYETAGDSGAAVSLLTKTLSLLDEPAQRRQVGDELARLLYQSGEYDQLIKMFSRDAELQDPVVLGYLVRSHLRRGDFQRARALIERNRDALGPEACSLLEREIRAEESRVNLLGDVTEIMKAEAKLGRRMGEAEAQKRLGLSQERVSRAYEFLYPRDPHPRYGRDVLERVSADIIPRILKAYRGVTSRDLEIYMVFRAMGFREPELARDLYYYIKQVAGSAAAGQDPLHLSAQLGVGISEAASVSTQVQRGGRG</sequence>
<dbReference type="AlphaFoldDB" id="A0AA37BR82"/>
<dbReference type="InterPro" id="IPR019734">
    <property type="entry name" value="TPR_rpt"/>
</dbReference>
<gene>
    <name evidence="2" type="ORF">GCM10007108_09390</name>
</gene>
<feature type="repeat" description="TPR" evidence="1">
    <location>
        <begin position="759"/>
        <end position="792"/>
    </location>
</feature>
<proteinExistence type="predicted"/>
<keyword evidence="3" id="KW-1185">Reference proteome</keyword>
<organism evidence="2 3">
    <name type="scientific">Thermogymnomonas acidicola</name>
    <dbReference type="NCBI Taxonomy" id="399579"/>
    <lineage>
        <taxon>Archaea</taxon>
        <taxon>Methanobacteriati</taxon>
        <taxon>Thermoplasmatota</taxon>
        <taxon>Thermoplasmata</taxon>
        <taxon>Thermoplasmatales</taxon>
        <taxon>Thermogymnomonas</taxon>
    </lineage>
</organism>
<accession>A0AA37BR82</accession>
<dbReference type="InterPro" id="IPR011717">
    <property type="entry name" value="TPR-4"/>
</dbReference>
<reference evidence="2" key="2">
    <citation type="submission" date="2022-09" db="EMBL/GenBank/DDBJ databases">
        <authorList>
            <person name="Sun Q."/>
            <person name="Ohkuma M."/>
        </authorList>
    </citation>
    <scope>NUCLEOTIDE SEQUENCE</scope>
    <source>
        <strain evidence="2">JCM 13583</strain>
    </source>
</reference>
<dbReference type="EMBL" id="BMNY01000001">
    <property type="protein sequence ID" value="GGM73526.1"/>
    <property type="molecule type" value="Genomic_DNA"/>
</dbReference>
<dbReference type="SUPFAM" id="SSF48452">
    <property type="entry name" value="TPR-like"/>
    <property type="match status" value="2"/>
</dbReference>
<evidence type="ECO:0000313" key="2">
    <source>
        <dbReference type="EMBL" id="GGM73526.1"/>
    </source>
</evidence>
<reference evidence="2" key="1">
    <citation type="journal article" date="2014" name="Int. J. Syst. Evol. Microbiol.">
        <title>Complete genome sequence of Corynebacterium casei LMG S-19264T (=DSM 44701T), isolated from a smear-ripened cheese.</title>
        <authorList>
            <consortium name="US DOE Joint Genome Institute (JGI-PGF)"/>
            <person name="Walter F."/>
            <person name="Albersmeier A."/>
            <person name="Kalinowski J."/>
            <person name="Ruckert C."/>
        </authorList>
    </citation>
    <scope>NUCLEOTIDE SEQUENCE</scope>
    <source>
        <strain evidence="2">JCM 13583</strain>
    </source>
</reference>
<protein>
    <recommendedName>
        <fullName evidence="4">Tetratricopeptide repeat protein</fullName>
    </recommendedName>
</protein>
<dbReference type="InterPro" id="IPR011990">
    <property type="entry name" value="TPR-like_helical_dom_sf"/>
</dbReference>
<dbReference type="PANTHER" id="PTHR12558:SF13">
    <property type="entry name" value="CELL DIVISION CYCLE PROTEIN 27 HOMOLOG"/>
    <property type="match status" value="1"/>
</dbReference>
<comment type="caution">
    <text evidence="2">The sequence shown here is derived from an EMBL/GenBank/DDBJ whole genome shotgun (WGS) entry which is preliminary data.</text>
</comment>
<dbReference type="PROSITE" id="PS50005">
    <property type="entry name" value="TPR"/>
    <property type="match status" value="1"/>
</dbReference>
<dbReference type="GO" id="GO:0042802">
    <property type="term" value="F:identical protein binding"/>
    <property type="evidence" value="ECO:0007669"/>
    <property type="project" value="InterPro"/>
</dbReference>
<evidence type="ECO:0000256" key="1">
    <source>
        <dbReference type="PROSITE-ProRule" id="PRU00339"/>
    </source>
</evidence>
<evidence type="ECO:0008006" key="4">
    <source>
        <dbReference type="Google" id="ProtNLM"/>
    </source>
</evidence>
<evidence type="ECO:0000313" key="3">
    <source>
        <dbReference type="Proteomes" id="UP000632195"/>
    </source>
</evidence>
<dbReference type="Pfam" id="PF07721">
    <property type="entry name" value="TPR_4"/>
    <property type="match status" value="1"/>
</dbReference>
<keyword evidence="1" id="KW-0802">TPR repeat</keyword>
<dbReference type="Pfam" id="PF13176">
    <property type="entry name" value="TPR_7"/>
    <property type="match status" value="1"/>
</dbReference>
<dbReference type="Proteomes" id="UP000632195">
    <property type="component" value="Unassembled WGS sequence"/>
</dbReference>